<dbReference type="EMBL" id="BJVQ01000008">
    <property type="protein sequence ID" value="GEL45907.1"/>
    <property type="molecule type" value="Genomic_DNA"/>
</dbReference>
<evidence type="ECO:0000313" key="3">
    <source>
        <dbReference type="Proteomes" id="UP000321723"/>
    </source>
</evidence>
<dbReference type="EMBL" id="JACHDN010000001">
    <property type="protein sequence ID" value="MBB5472956.1"/>
    <property type="molecule type" value="Genomic_DNA"/>
</dbReference>
<comment type="caution">
    <text evidence="1">The sequence shown here is derived from an EMBL/GenBank/DDBJ whole genome shotgun (WGS) entry which is preliminary data.</text>
</comment>
<dbReference type="InterPro" id="IPR016155">
    <property type="entry name" value="Mopterin_synth/thiamin_S_b"/>
</dbReference>
<evidence type="ECO:0000313" key="4">
    <source>
        <dbReference type="Proteomes" id="UP000564629"/>
    </source>
</evidence>
<dbReference type="RefSeq" id="WP_146834553.1">
    <property type="nucleotide sequence ID" value="NZ_BJVQ01000008.1"/>
</dbReference>
<protein>
    <submittedName>
        <fullName evidence="2">Molybdopterin converting factor small subunit</fullName>
    </submittedName>
    <submittedName>
        <fullName evidence="1">Molybdopterin synthase sulfur carrier subunit</fullName>
    </submittedName>
</protein>
<dbReference type="AlphaFoldDB" id="A0A511FC68"/>
<evidence type="ECO:0000313" key="1">
    <source>
        <dbReference type="EMBL" id="GEL45907.1"/>
    </source>
</evidence>
<accession>A0A511FC68</accession>
<dbReference type="SUPFAM" id="SSF54285">
    <property type="entry name" value="MoaD/ThiS"/>
    <property type="match status" value="1"/>
</dbReference>
<reference evidence="1 3" key="1">
    <citation type="submission" date="2019-07" db="EMBL/GenBank/DDBJ databases">
        <title>Whole genome shotgun sequence of Cellulomonas hominis NBRC 16055.</title>
        <authorList>
            <person name="Hosoyama A."/>
            <person name="Uohara A."/>
            <person name="Ohji S."/>
            <person name="Ichikawa N."/>
        </authorList>
    </citation>
    <scope>NUCLEOTIDE SEQUENCE [LARGE SCALE GENOMIC DNA]</scope>
    <source>
        <strain evidence="1 3">NBRC 16055</strain>
    </source>
</reference>
<dbReference type="OrthoDB" id="3255135at2"/>
<keyword evidence="3" id="KW-1185">Reference proteome</keyword>
<evidence type="ECO:0000313" key="2">
    <source>
        <dbReference type="EMBL" id="MBB5472956.1"/>
    </source>
</evidence>
<dbReference type="InterPro" id="IPR012675">
    <property type="entry name" value="Beta-grasp_dom_sf"/>
</dbReference>
<reference evidence="2 4" key="2">
    <citation type="submission" date="2020-08" db="EMBL/GenBank/DDBJ databases">
        <title>Sequencing the genomes of 1000 actinobacteria strains.</title>
        <authorList>
            <person name="Klenk H.-P."/>
        </authorList>
    </citation>
    <scope>NUCLEOTIDE SEQUENCE [LARGE SCALE GENOMIC DNA]</scope>
    <source>
        <strain evidence="2 4">DSM 9581</strain>
    </source>
</reference>
<name>A0A511FC68_9CELL</name>
<dbReference type="Proteomes" id="UP000321723">
    <property type="component" value="Unassembled WGS sequence"/>
</dbReference>
<dbReference type="Gene3D" id="3.10.20.30">
    <property type="match status" value="1"/>
</dbReference>
<gene>
    <name evidence="1" type="ORF">CHO01_10230</name>
    <name evidence="2" type="ORF">HNR08_001692</name>
</gene>
<dbReference type="Proteomes" id="UP000564629">
    <property type="component" value="Unassembled WGS sequence"/>
</dbReference>
<proteinExistence type="predicted"/>
<sequence>MTDVSVRLRYYAGASAAAGRDEEPVTVAAGTTTATLVADACARHGADLTRVAAACSVLVDGVPDADRSRVLDGAVTVDLLPPFAGG</sequence>
<organism evidence="1 3">
    <name type="scientific">Cellulomonas hominis</name>
    <dbReference type="NCBI Taxonomy" id="156981"/>
    <lineage>
        <taxon>Bacteria</taxon>
        <taxon>Bacillati</taxon>
        <taxon>Actinomycetota</taxon>
        <taxon>Actinomycetes</taxon>
        <taxon>Micrococcales</taxon>
        <taxon>Cellulomonadaceae</taxon>
        <taxon>Cellulomonas</taxon>
    </lineage>
</organism>